<reference evidence="1" key="2">
    <citation type="journal article" date="2022" name="New Phytol.">
        <title>Evolutionary transition to the ectomycorrhizal habit in the genomes of a hyperdiverse lineage of mushroom-forming fungi.</title>
        <authorList>
            <person name="Looney B."/>
            <person name="Miyauchi S."/>
            <person name="Morin E."/>
            <person name="Drula E."/>
            <person name="Courty P.E."/>
            <person name="Kohler A."/>
            <person name="Kuo A."/>
            <person name="LaButti K."/>
            <person name="Pangilinan J."/>
            <person name="Lipzen A."/>
            <person name="Riley R."/>
            <person name="Andreopoulos W."/>
            <person name="He G."/>
            <person name="Johnson J."/>
            <person name="Nolan M."/>
            <person name="Tritt A."/>
            <person name="Barry K.W."/>
            <person name="Grigoriev I.V."/>
            <person name="Nagy L.G."/>
            <person name="Hibbett D."/>
            <person name="Henrissat B."/>
            <person name="Matheny P.B."/>
            <person name="Labbe J."/>
            <person name="Martin F.M."/>
        </authorList>
    </citation>
    <scope>NUCLEOTIDE SEQUENCE</scope>
    <source>
        <strain evidence="1">FP105234-sp</strain>
    </source>
</reference>
<sequence>MSDYLPLPHSPYSPTYAPTYAPTHPGRPPRRRWALPGVSRIGGVGIFLTTAAISGVVFHLFIFSMYNPLSRPPSANELRLRPLIDPDSPLYVKPDSPLLLHTKVVDESRPLPSASATPEPAPSSTPPPAPLNSEELSLEELRELVSHTKGFFSREYSLGLGWNNMRYIIEAALLQSQLLNRTLVLPSFVYARGCEYNITVCADYAPMVNKGDAVGWEEWRKMPMEQQMGWRMPMSLMLNLTHLRERHPVILIADYLRLHGLDPLGEFSNGAWNREAYHKQANVFESDETKLPTLFVIENSWYDPEKTVRVDVLPDAIKARGGWVEGGGDAAKGELVGHWPAPTPTNMSISLAHALGENQALLDWDRAKEVVYATEPQLIWELTGDEQLEAFFQANGWEVVYTFRGALNMDYTKTVTDPLRQITPVHTLRGFKDEFAHVSTDVVILAGETHLGRKPGAMRFTTPEKRTEFASMVVHALVAIDRVLDLGKLLAERMQALAGGRLWMGGHMRRGDFVRLGWAMDSSPLGHVTRVKKHLESGRDILTHMTNLTAYPIQGVTPNLAQLTTPPPLPDDPFYIATDERDPEALRIIGGEGAVFMTDLLTMEDRRNFGWPLMITDIRALVEQVLLSYSAFFYGHGMSSVAGGIMNMRAAHGADPRTMLLD</sequence>
<protein>
    <submittedName>
        <fullName evidence="1">Uncharacterized protein</fullName>
    </submittedName>
</protein>
<keyword evidence="2" id="KW-1185">Reference proteome</keyword>
<evidence type="ECO:0000313" key="1">
    <source>
        <dbReference type="EMBL" id="KAI0052882.1"/>
    </source>
</evidence>
<organism evidence="1 2">
    <name type="scientific">Auriscalpium vulgare</name>
    <dbReference type="NCBI Taxonomy" id="40419"/>
    <lineage>
        <taxon>Eukaryota</taxon>
        <taxon>Fungi</taxon>
        <taxon>Dikarya</taxon>
        <taxon>Basidiomycota</taxon>
        <taxon>Agaricomycotina</taxon>
        <taxon>Agaricomycetes</taxon>
        <taxon>Russulales</taxon>
        <taxon>Auriscalpiaceae</taxon>
        <taxon>Auriscalpium</taxon>
    </lineage>
</organism>
<dbReference type="Proteomes" id="UP000814033">
    <property type="component" value="Unassembled WGS sequence"/>
</dbReference>
<dbReference type="EMBL" id="MU275843">
    <property type="protein sequence ID" value="KAI0052882.1"/>
    <property type="molecule type" value="Genomic_DNA"/>
</dbReference>
<reference evidence="1" key="1">
    <citation type="submission" date="2021-02" db="EMBL/GenBank/DDBJ databases">
        <authorList>
            <consortium name="DOE Joint Genome Institute"/>
            <person name="Ahrendt S."/>
            <person name="Looney B.P."/>
            <person name="Miyauchi S."/>
            <person name="Morin E."/>
            <person name="Drula E."/>
            <person name="Courty P.E."/>
            <person name="Chicoki N."/>
            <person name="Fauchery L."/>
            <person name="Kohler A."/>
            <person name="Kuo A."/>
            <person name="Labutti K."/>
            <person name="Pangilinan J."/>
            <person name="Lipzen A."/>
            <person name="Riley R."/>
            <person name="Andreopoulos W."/>
            <person name="He G."/>
            <person name="Johnson J."/>
            <person name="Barry K.W."/>
            <person name="Grigoriev I.V."/>
            <person name="Nagy L."/>
            <person name="Hibbett D."/>
            <person name="Henrissat B."/>
            <person name="Matheny P.B."/>
            <person name="Labbe J."/>
            <person name="Martin F."/>
        </authorList>
    </citation>
    <scope>NUCLEOTIDE SEQUENCE</scope>
    <source>
        <strain evidence="1">FP105234-sp</strain>
    </source>
</reference>
<name>A0ACB8S9M9_9AGAM</name>
<evidence type="ECO:0000313" key="2">
    <source>
        <dbReference type="Proteomes" id="UP000814033"/>
    </source>
</evidence>
<proteinExistence type="predicted"/>
<gene>
    <name evidence="1" type="ORF">FA95DRAFT_1174199</name>
</gene>
<accession>A0ACB8S9M9</accession>
<comment type="caution">
    <text evidence="1">The sequence shown here is derived from an EMBL/GenBank/DDBJ whole genome shotgun (WGS) entry which is preliminary data.</text>
</comment>